<evidence type="ECO:0000313" key="4">
    <source>
        <dbReference type="Proteomes" id="UP000321749"/>
    </source>
</evidence>
<feature type="compositionally biased region" description="Basic and acidic residues" evidence="1">
    <location>
        <begin position="1"/>
        <end position="10"/>
    </location>
</feature>
<evidence type="ECO:0000313" key="3">
    <source>
        <dbReference type="EMBL" id="GEK80297.1"/>
    </source>
</evidence>
<name>A0AA87UXD0_9MICO</name>
<keyword evidence="4" id="KW-1185">Reference proteome</keyword>
<keyword evidence="2" id="KW-0812">Transmembrane</keyword>
<feature type="transmembrane region" description="Helical" evidence="2">
    <location>
        <begin position="49"/>
        <end position="70"/>
    </location>
</feature>
<accession>A0AA87UXD0</accession>
<protein>
    <submittedName>
        <fullName evidence="3">Uncharacterized protein</fullName>
    </submittedName>
</protein>
<dbReference type="Proteomes" id="UP000321749">
    <property type="component" value="Unassembled WGS sequence"/>
</dbReference>
<gene>
    <name evidence="3" type="ORF">ABA31_16480</name>
</gene>
<organism evidence="3 4">
    <name type="scientific">Agrococcus baldri</name>
    <dbReference type="NCBI Taxonomy" id="153730"/>
    <lineage>
        <taxon>Bacteria</taxon>
        <taxon>Bacillati</taxon>
        <taxon>Actinomycetota</taxon>
        <taxon>Actinomycetes</taxon>
        <taxon>Micrococcales</taxon>
        <taxon>Microbacteriaceae</taxon>
        <taxon>Agrococcus</taxon>
    </lineage>
</organism>
<feature type="region of interest" description="Disordered" evidence="1">
    <location>
        <begin position="335"/>
        <end position="456"/>
    </location>
</feature>
<reference evidence="3 4" key="1">
    <citation type="submission" date="2019-07" db="EMBL/GenBank/DDBJ databases">
        <title>Whole genome shotgun sequence of Agrococcus baldri NBRC 103055.</title>
        <authorList>
            <person name="Hosoyama A."/>
            <person name="Uohara A."/>
            <person name="Ohji S."/>
            <person name="Ichikawa N."/>
        </authorList>
    </citation>
    <scope>NUCLEOTIDE SEQUENCE [LARGE SCALE GENOMIC DNA]</scope>
    <source>
        <strain evidence="3 4">NBRC 103055</strain>
    </source>
</reference>
<feature type="compositionally biased region" description="Pro residues" evidence="1">
    <location>
        <begin position="362"/>
        <end position="416"/>
    </location>
</feature>
<keyword evidence="2" id="KW-1133">Transmembrane helix</keyword>
<keyword evidence="2" id="KW-0472">Membrane</keyword>
<feature type="compositionally biased region" description="Basic and acidic residues" evidence="1">
    <location>
        <begin position="17"/>
        <end position="30"/>
    </location>
</feature>
<feature type="compositionally biased region" description="Acidic residues" evidence="1">
    <location>
        <begin position="417"/>
        <end position="430"/>
    </location>
</feature>
<feature type="region of interest" description="Disordered" evidence="1">
    <location>
        <begin position="1"/>
        <end position="30"/>
    </location>
</feature>
<proteinExistence type="predicted"/>
<sequence>MNVHFTHECEADPVDEQPEREPASSADAEARRRTAVLAELRRRRNRRRWIVGLSTVAVTALIAAGSVIAWSSQARAGDLAGQIDAWHEEHDRASCELAVRIVSAVGLERRAQDVLDAAEHVGGASWLLPAAERDAFAADRDALLRTIADGGFVTDEDRELADTWEDRAAASGDPESYDVLGECITAAAAEREPIEGVTAERADALARELRALGDPRDFDDARIDRLEAAIAQLQVSATATAEGRTAYDALKAELGLAPEQALASLRESDQHLAAVLGVLRGTHTPSDVLDLVESITLHLASAWMAEAWQLEAQGEADAAAELANAAQQTRDAIANAAPRPVTDPGTSRPTPVVPPREEAPVPVDPAPVDPRPTRPAPTTPPTQPTTPPTQPTEPVETPAPEPTAPPVGTTPPTEPAPEPEPEPEQPDESSEPAPSEGVESGVGDPFPAQQGEGSGA</sequence>
<dbReference type="AlphaFoldDB" id="A0AA87UXD0"/>
<dbReference type="EMBL" id="BJUU01000009">
    <property type="protein sequence ID" value="GEK80297.1"/>
    <property type="molecule type" value="Genomic_DNA"/>
</dbReference>
<evidence type="ECO:0000256" key="1">
    <source>
        <dbReference type="SAM" id="MobiDB-lite"/>
    </source>
</evidence>
<comment type="caution">
    <text evidence="3">The sequence shown here is derived from an EMBL/GenBank/DDBJ whole genome shotgun (WGS) entry which is preliminary data.</text>
</comment>
<evidence type="ECO:0000256" key="2">
    <source>
        <dbReference type="SAM" id="Phobius"/>
    </source>
</evidence>
<dbReference type="PRINTS" id="PR01217">
    <property type="entry name" value="PRICHEXTENSN"/>
</dbReference>